<evidence type="ECO:0000259" key="2">
    <source>
        <dbReference type="Pfam" id="PF01471"/>
    </source>
</evidence>
<sequence>VAEPAPAAEAETVVAAPALPEIKPADETPAEARQSESALTREERMALQVALQSQGFYNSAIDGAFGRGTRASMEAWQTANNYEATGILTTLQRQALMDQYNAPLISVGMRSHSDAQAGIRMDLPLGAVSFARYEPPFAHFDSTGELPVRVLLISQPGDQATLYGLYDIMQTLEIVPLQGPRERGSDAFTLEGRNGDIVSYTEAALQNGRIKGFTLIWPTGDEARRERVLAAMKASFERTDGVLDPAAGGNAEQNIDLVSGLQIRKPRLARSGFYVDPQGTLVTTVEAVQNCTRITVDQDYQAEVVATDETLGVAVLRPSAPLAPLSVAHLRDDAPRLQSDVAVAGYSYGGVLGAPTLTFGTLADIKGLGGETEQTRLALAALP</sequence>
<keyword evidence="4" id="KW-1185">Reference proteome</keyword>
<dbReference type="InterPro" id="IPR036365">
    <property type="entry name" value="PGBD-like_sf"/>
</dbReference>
<feature type="compositionally biased region" description="Low complexity" evidence="1">
    <location>
        <begin position="1"/>
        <end position="18"/>
    </location>
</feature>
<dbReference type="Gene3D" id="2.40.10.120">
    <property type="match status" value="1"/>
</dbReference>
<organism evidence="3 4">
    <name type="scientific">Pseudooceanicola lipolyticus</name>
    <dbReference type="NCBI Taxonomy" id="2029104"/>
    <lineage>
        <taxon>Bacteria</taxon>
        <taxon>Pseudomonadati</taxon>
        <taxon>Pseudomonadota</taxon>
        <taxon>Alphaproteobacteria</taxon>
        <taxon>Rhodobacterales</taxon>
        <taxon>Paracoccaceae</taxon>
        <taxon>Pseudooceanicola</taxon>
    </lineage>
</organism>
<feature type="non-terminal residue" evidence="3">
    <location>
        <position position="1"/>
    </location>
</feature>
<gene>
    <name evidence="3" type="ORF">CVM52_25915</name>
</gene>
<feature type="region of interest" description="Disordered" evidence="1">
    <location>
        <begin position="1"/>
        <end position="39"/>
    </location>
</feature>
<dbReference type="AlphaFoldDB" id="A0A2M8IT84"/>
<dbReference type="InterPro" id="IPR002477">
    <property type="entry name" value="Peptidoglycan-bd-like"/>
</dbReference>
<protein>
    <submittedName>
        <fullName evidence="3">Peptidoglycan-binding protein</fullName>
    </submittedName>
</protein>
<feature type="domain" description="Peptidoglycan binding-like" evidence="2">
    <location>
        <begin position="41"/>
        <end position="96"/>
    </location>
</feature>
<dbReference type="InterPro" id="IPR036366">
    <property type="entry name" value="PGBDSf"/>
</dbReference>
<feature type="non-terminal residue" evidence="3">
    <location>
        <position position="383"/>
    </location>
</feature>
<dbReference type="EMBL" id="PGTB01000363">
    <property type="protein sequence ID" value="PJE32726.1"/>
    <property type="molecule type" value="Genomic_DNA"/>
</dbReference>
<dbReference type="Pfam" id="PF13365">
    <property type="entry name" value="Trypsin_2"/>
    <property type="match status" value="1"/>
</dbReference>
<accession>A0A2M8IT84</accession>
<evidence type="ECO:0000313" key="3">
    <source>
        <dbReference type="EMBL" id="PJE32726.1"/>
    </source>
</evidence>
<comment type="caution">
    <text evidence="3">The sequence shown here is derived from an EMBL/GenBank/DDBJ whole genome shotgun (WGS) entry which is preliminary data.</text>
</comment>
<dbReference type="Pfam" id="PF01471">
    <property type="entry name" value="PG_binding_1"/>
    <property type="match status" value="1"/>
</dbReference>
<dbReference type="Gene3D" id="1.10.101.10">
    <property type="entry name" value="PGBD-like superfamily/PGBD"/>
    <property type="match status" value="1"/>
</dbReference>
<proteinExistence type="predicted"/>
<dbReference type="SUPFAM" id="SSF50494">
    <property type="entry name" value="Trypsin-like serine proteases"/>
    <property type="match status" value="1"/>
</dbReference>
<dbReference type="RefSeq" id="WP_205965040.1">
    <property type="nucleotide sequence ID" value="NZ_PGTB01000363.1"/>
</dbReference>
<evidence type="ECO:0000256" key="1">
    <source>
        <dbReference type="SAM" id="MobiDB-lite"/>
    </source>
</evidence>
<dbReference type="Proteomes" id="UP000231553">
    <property type="component" value="Unassembled WGS sequence"/>
</dbReference>
<evidence type="ECO:0000313" key="4">
    <source>
        <dbReference type="Proteomes" id="UP000231553"/>
    </source>
</evidence>
<dbReference type="SUPFAM" id="SSF47090">
    <property type="entry name" value="PGBD-like"/>
    <property type="match status" value="1"/>
</dbReference>
<reference evidence="3 4" key="1">
    <citation type="journal article" date="2018" name="Int. J. Syst. Evol. Microbiol.">
        <title>Pseudooceanicola lipolyticus sp. nov., a marine alphaproteobacterium, reclassification of Oceanicola flagellatus as Pseudooceanicola flagellatus comb. nov. and emended description of the genus Pseudooceanicola.</title>
        <authorList>
            <person name="Huang M.-M."/>
            <person name="Guo L.-L."/>
            <person name="Wu Y.-H."/>
            <person name="Lai Q.-L."/>
            <person name="Shao Z.-Z."/>
            <person name="Wang C.-S."/>
            <person name="Wu M."/>
            <person name="Xu X.-W."/>
        </authorList>
    </citation>
    <scope>NUCLEOTIDE SEQUENCE [LARGE SCALE GENOMIC DNA]</scope>
    <source>
        <strain evidence="3 4">157</strain>
    </source>
</reference>
<name>A0A2M8IT84_9RHOB</name>
<dbReference type="InterPro" id="IPR009003">
    <property type="entry name" value="Peptidase_S1_PA"/>
</dbReference>